<reference evidence="2" key="1">
    <citation type="submission" date="2016-10" db="EMBL/GenBank/DDBJ databases">
        <authorList>
            <person name="Varghese N."/>
            <person name="Submissions S."/>
        </authorList>
    </citation>
    <scope>NUCLEOTIDE SEQUENCE [LARGE SCALE GENOMIC DNA]</scope>
    <source>
        <strain evidence="2">Nm69</strain>
    </source>
</reference>
<organism evidence="1 2">
    <name type="scientific">Nitrosomonas aestuarii</name>
    <dbReference type="NCBI Taxonomy" id="52441"/>
    <lineage>
        <taxon>Bacteria</taxon>
        <taxon>Pseudomonadati</taxon>
        <taxon>Pseudomonadota</taxon>
        <taxon>Betaproteobacteria</taxon>
        <taxon>Nitrosomonadales</taxon>
        <taxon>Nitrosomonadaceae</taxon>
        <taxon>Nitrosomonas</taxon>
    </lineage>
</organism>
<sequence>MDESDIRDFVLGISLIVMLVTWPHKSVAGIDFLSIAENATIMYDAPSVKSGKLFVASSNLPVEAVVNVEGWAKVRDSSGGLAWVEKKALSEQRFVIVTVPVADIFQLADETSELVFQAQKSVVMEWLNSDIPGWIKVRHRDGQSGYIKTNQVWGA</sequence>
<dbReference type="STRING" id="52441.SAMN05216302_103213"/>
<name>A0A1I4EZ07_9PROT</name>
<dbReference type="Pfam" id="PF06347">
    <property type="entry name" value="SH3_4"/>
    <property type="match status" value="2"/>
</dbReference>
<protein>
    <submittedName>
        <fullName evidence="1">SH3-like domain-containing protein</fullName>
    </submittedName>
</protein>
<dbReference type="Gene3D" id="2.30.30.40">
    <property type="entry name" value="SH3 Domains"/>
    <property type="match status" value="1"/>
</dbReference>
<dbReference type="EMBL" id="FOSP01000032">
    <property type="protein sequence ID" value="SFL10965.1"/>
    <property type="molecule type" value="Genomic_DNA"/>
</dbReference>
<dbReference type="Proteomes" id="UP000199533">
    <property type="component" value="Unassembled WGS sequence"/>
</dbReference>
<dbReference type="OrthoDB" id="5297720at2"/>
<dbReference type="AlphaFoldDB" id="A0A1I4EZ07"/>
<gene>
    <name evidence="1" type="ORF">SAMN05216302_103213</name>
</gene>
<evidence type="ECO:0000313" key="1">
    <source>
        <dbReference type="EMBL" id="SFL10965.1"/>
    </source>
</evidence>
<proteinExistence type="predicted"/>
<accession>A0A1I4EZ07</accession>
<evidence type="ECO:0000313" key="2">
    <source>
        <dbReference type="Proteomes" id="UP000199533"/>
    </source>
</evidence>
<keyword evidence="2" id="KW-1185">Reference proteome</keyword>
<dbReference type="InterPro" id="IPR010466">
    <property type="entry name" value="DUF1058"/>
</dbReference>